<organism evidence="11 12">
    <name type="scientific">Rotaria socialis</name>
    <dbReference type="NCBI Taxonomy" id="392032"/>
    <lineage>
        <taxon>Eukaryota</taxon>
        <taxon>Metazoa</taxon>
        <taxon>Spiralia</taxon>
        <taxon>Gnathifera</taxon>
        <taxon>Rotifera</taxon>
        <taxon>Eurotatoria</taxon>
        <taxon>Bdelloidea</taxon>
        <taxon>Philodinida</taxon>
        <taxon>Philodinidae</taxon>
        <taxon>Rotaria</taxon>
    </lineage>
</organism>
<dbReference type="InterPro" id="IPR022099">
    <property type="entry name" value="DUF3638"/>
</dbReference>
<evidence type="ECO:0000256" key="7">
    <source>
        <dbReference type="SAM" id="Coils"/>
    </source>
</evidence>
<dbReference type="InterPro" id="IPR022105">
    <property type="entry name" value="DUF3645"/>
</dbReference>
<keyword evidence="5" id="KW-0378">Hydrolase</keyword>
<dbReference type="PANTHER" id="PTHR13367:SF33">
    <property type="entry name" value="P-LOOP CONTAINING NUCLEOSIDE TRIPHOSPHATE HYDROLASE PROTEIN"/>
    <property type="match status" value="1"/>
</dbReference>
<evidence type="ECO:0000256" key="3">
    <source>
        <dbReference type="ARBA" id="ARBA00022670"/>
    </source>
</evidence>
<keyword evidence="7" id="KW-0175">Coiled coil</keyword>
<dbReference type="SUPFAM" id="SSF52540">
    <property type="entry name" value="P-loop containing nucleoside triphosphate hydrolases"/>
    <property type="match status" value="1"/>
</dbReference>
<feature type="domain" description="DUF6606" evidence="10">
    <location>
        <begin position="6"/>
        <end position="278"/>
    </location>
</feature>
<gene>
    <name evidence="11" type="ORF">TOA249_LOCUS23303</name>
</gene>
<evidence type="ECO:0000313" key="12">
    <source>
        <dbReference type="Proteomes" id="UP000663838"/>
    </source>
</evidence>
<dbReference type="InterPro" id="IPR046541">
    <property type="entry name" value="DUF6606"/>
</dbReference>
<dbReference type="Pfam" id="PF20255">
    <property type="entry name" value="DUF6606"/>
    <property type="match status" value="1"/>
</dbReference>
<evidence type="ECO:0000259" key="10">
    <source>
        <dbReference type="Pfam" id="PF20255"/>
    </source>
</evidence>
<dbReference type="EMBL" id="CAJOBS010002220">
    <property type="protein sequence ID" value="CAF4800121.1"/>
    <property type="molecule type" value="Genomic_DNA"/>
</dbReference>
<evidence type="ECO:0000256" key="1">
    <source>
        <dbReference type="ARBA" id="ARBA00000707"/>
    </source>
</evidence>
<evidence type="ECO:0000256" key="6">
    <source>
        <dbReference type="ARBA" id="ARBA00022807"/>
    </source>
</evidence>
<dbReference type="PANTHER" id="PTHR13367">
    <property type="entry name" value="UBIQUITIN THIOESTERASE"/>
    <property type="match status" value="1"/>
</dbReference>
<feature type="coiled-coil region" evidence="7">
    <location>
        <begin position="583"/>
        <end position="617"/>
    </location>
</feature>
<evidence type="ECO:0000259" key="9">
    <source>
        <dbReference type="Pfam" id="PF12359"/>
    </source>
</evidence>
<dbReference type="Pfam" id="PF12359">
    <property type="entry name" value="DUF3645"/>
    <property type="match status" value="1"/>
</dbReference>
<comment type="caution">
    <text evidence="11">The sequence shown here is derived from an EMBL/GenBank/DDBJ whole genome shotgun (WGS) entry which is preliminary data.</text>
</comment>
<sequence length="3107" mass="362318">MNESVLNHLFLPHYLPSSVAHDHFLQNNHQYEYIILEYMKNYFNQLESTKETSKFPIFSVLISCVKHWSILQNPQTCTEGNLQSIITQLTPGSFLPLYFHAQNAAILIETEENNIRQPLVSSWQVLLPTSEITSSFVPHLSCFPVTAYRLNDRSQLSSLAHCELLVDFMRNTIEYATSYKASRQVNEIRDVPESHYVCQWWIQQFEGITIESNSNRSIQFKKKHRDQIRWSNALLPFRRSGLWMTIKVVFHIILTKRLGRIGTIIYKLLITHFLTYCLSETCSKISTDVLVHCIRKIVRRLDKIENSLSSIDADDWNKWVQLTKQEIKMKINQILPKPDCQKSIEINEETNNKLFVNNLKLNHLEIYKHSCHELNAYLQNQNLSLAFDFFSGSQNYDKFSYVNQDDYVPSIKEFTGKFNYTIEIALTRVEIWVELYLNQWINRPTMSHSEANRFETLLHLFEDYQSAAISNYYSVKDPIGYSRFILTSLTIIRAMNQKLGNDPRFERLKLHSIEIPNLMDLFEFLVLPNRDDMKRAHDLYCYFSEFRQKPYPDILTNIKSDNAFGVCFASQSLTMKKSLQEIRVQAELDKQNKIQEVTEAKRRYKRLMDSIKDLSCTCSYEYYGYRSFWRTCERCRTQKEANNIEVDIFECPIPSDHVEALAVIFELQMPIEIRIYRDIIWQFINRPRPHPSHNMYEWLSVPPHASKLGPFYTGPNNNKVKLVSSTKSITQTHYSSPSIATAPVTEFLHENSLKIQISPTSTIAIKDECLALTPQLDHPDYKQLQFTINNTQFVQNHVIAKLCACPARLKPTQFVEFGSFRSGHRLQWLNLLAMLELDSLPIAEESIAILIMHSILQYGPLAIDGKRSDNSWCSEAHEQLLEDNFIDELTARLDHRLDDCELNWQSELVLLVVTMITMRMLTICNSTREDKVASLAIKCRRIGEKWIDLISETIKFTSSPDLNEIENLRLKMVTIGISCILTFSTHSDRIHCLLSSSEHAISLLKAATTTHDNIILNKIQSNISSFARNIMRLSERTLVMVQPIVAEFLQKISFKSLNDFSAIYWAVIRSKGTMNGQWQKRTEDVYDGWYDCQYDSRYISINCITGTFLVDGMTIGFLPKNITTNKLFVRVFGNHIFEVQLAESPKTYITKHTYHGNGKVQYEFHVNDRTKHLIITERHITTNEIFQLIPHSHFQAELPDVFASNHSHWLNKRSRIVEFRPIHFKKANFLDHKPYVLSLTTGYVVTNDMANEQRLVNQSSSLFDTLFNQYFVRLDSKPYVYMMGEHISQSDIIIHIHLSRLGIAFKYNGTTKIITSREYSDMCIDQDQWLGTLTGLTSSLLLSPLSVKHYRLEHYPYRKLIVPFGTILSTRGQRETHQTVTIDRPSSMSFSHQYFVFTLNDRLKILQSTDSPTGWLYLALLHATTSHPLPDHYTGMTGMERAFQLLYSAGCWSDQPFNELSLYILGRIGSISPKVNYYPEHLTCMEKIDWNSNGIPYSMQHFGYYLIAKKLIDSSQLFTFMYPQLKTNEMPKIFQGKMHNEMLLKKLYWDYRDSYNPTARLSAEMETDILRATSPTPYHQTLNNCSNITNYSAVRLVNDLYKNGDVDLTDCSKENWLPLSEWLIKGSQLKALWVGLLQLADRFKREAAGKSTDDIQRFECLLKFLHYISDRCQIKPFYLQMLKTTLKVSTISFEFLAFPSFIFYNNIEQISIVQALIPRGERCALCQKTLIIPEVERCWRENCEYPNVDDIATSTEKDTINKLLKSWRSNLKLRLFLESVQSLICSVPITQFDVNVSCTPQHFVLESLKDHYRIHMKTTGEPINPVLLQSAEQKFYQLNTDPFNKPNQSIRKTNLQNAFPQGIFPSIKNPNNPPNEITDYFSKQLSESWKKLLSHNEYEKENPSIEEIIQLLNLFRDESEKLYNEFSKSIKLSNEQLFETGLLFRITPTVLVPLLLEKSSAFELTKNRCTLLGGIIVNWTLEQQMERILHFAIHDKREDFKNEISHIPHSNWKPSEHITWLVLELEMNITIREIQIKVANHMIQPNIIGDTSTARNIVMQMNMGEGKTSVILPMLAVYLSSSNLSLARIIVLKSLFPTNYQSLRYKLGGLLNRRIFPFACRRDMNFKDQQINQIFERFKHGLSKCDIILTSPEDILSFDLLTIDKCRRNEFDTGRSMLTVQRWLKNYARDVLDESDEILHVKYQLIYTVGGQQQVDAGEERWKTIQSILNLVKKHAEDVSRMFQEKACYKSPERKSGFPQFRLQAHEPFPLLCQKIASDWIDSRNYRYADKAIIRSFILETYSSIENLVDKFPPLDIQLFLIVRGLLSSEVLLVAFKKRYRVNYGVNPNLSFNRLMAVPFRAKDVVADRTEFGHPDVALVLTHLSYYYSGLSDLQLSQCFNRLNDEETDPRSIYDQWILYEGEDDLPTCIEQWNGVNLKDFEQRTRYLFPTFRYNMLVINYFLNHFVFPREAKQFPFKLVSSAWDLSSSLRSKIITGFSGTNDTQLLLPVHIRQYDLPELQKTDAIVVNNLLQPENENYQSLLINYTSENILNKIINYKETINVILDVGALFIDGTNREIAVKWLNLSNRNQIDYVVYFDCDSIVVGDRQSHHCPFVTSPAIGFKAAVTLGNGLTKDRFVQACMRMRKLGNGHSLTFWSSYEVHQRIKTLKRNSLIIEHKRIKGDEPINLIDILRWVYENTQQATWDGLHHWAAQSLNFQRKVSAFQHINWNDKQQEFTNSIMTDLSKECCEPEIIELTKMYGAAKELQTLFEIHHKRYEHTHHHHCLSKEIKDAVLKRLEDYGGTKQRLSQLLDEEQQRELEQELEEERQQELPPSVEPCQHTLHEEIKRLCDMHSDIMDLTQFPNVFRHLPYAFTGTTFLKKCQSENWSKNIWISTEFQRVIETKGESLNPFLRPPRWILVYRNKHLIFLSALEANWLLGRLNFLFHKQRCISPSTTTLRLLLPRIKRNQSIFVNTRTLTIPPLLGHSNGAAPFVIPLEWLVQLFIFNGTLYFETVDEQTEYCQCLSLCPKPRTKQEEEAFEKGWIAIDGFVSNAKHRRRLEINRVQFPLNLLRFVKQMIENRNNSHAPISSHIGSIIFNSRKLI</sequence>
<evidence type="ECO:0000256" key="2">
    <source>
        <dbReference type="ARBA" id="ARBA00012759"/>
    </source>
</evidence>
<proteinExistence type="predicted"/>
<dbReference type="GO" id="GO:0004843">
    <property type="term" value="F:cysteine-type deubiquitinase activity"/>
    <property type="evidence" value="ECO:0007669"/>
    <property type="project" value="UniProtKB-EC"/>
</dbReference>
<evidence type="ECO:0000313" key="11">
    <source>
        <dbReference type="EMBL" id="CAF4800121.1"/>
    </source>
</evidence>
<accession>A0A821P3M1</accession>
<dbReference type="GO" id="GO:0006508">
    <property type="term" value="P:proteolysis"/>
    <property type="evidence" value="ECO:0007669"/>
    <property type="project" value="UniProtKB-KW"/>
</dbReference>
<dbReference type="Pfam" id="PF12340">
    <property type="entry name" value="DUF3638"/>
    <property type="match status" value="1"/>
</dbReference>
<keyword evidence="6" id="KW-0788">Thiol protease</keyword>
<evidence type="ECO:0000256" key="4">
    <source>
        <dbReference type="ARBA" id="ARBA00022786"/>
    </source>
</evidence>
<name>A0A821P3M1_9BILA</name>
<evidence type="ECO:0000259" key="8">
    <source>
        <dbReference type="Pfam" id="PF12340"/>
    </source>
</evidence>
<reference evidence="11" key="1">
    <citation type="submission" date="2021-02" db="EMBL/GenBank/DDBJ databases">
        <authorList>
            <person name="Nowell W R."/>
        </authorList>
    </citation>
    <scope>NUCLEOTIDE SEQUENCE</scope>
</reference>
<dbReference type="Proteomes" id="UP000663838">
    <property type="component" value="Unassembled WGS sequence"/>
</dbReference>
<keyword evidence="3" id="KW-0645">Protease</keyword>
<protein>
    <recommendedName>
        <fullName evidence="2">ubiquitinyl hydrolase 1</fullName>
        <ecNumber evidence="2">3.4.19.12</ecNumber>
    </recommendedName>
</protein>
<comment type="catalytic activity">
    <reaction evidence="1">
        <text>Thiol-dependent hydrolysis of ester, thioester, amide, peptide and isopeptide bonds formed by the C-terminal Gly of ubiquitin (a 76-residue protein attached to proteins as an intracellular targeting signal).</text>
        <dbReference type="EC" id="3.4.19.12"/>
    </reaction>
</comment>
<evidence type="ECO:0000256" key="5">
    <source>
        <dbReference type="ARBA" id="ARBA00022801"/>
    </source>
</evidence>
<feature type="domain" description="DUF3645" evidence="9">
    <location>
        <begin position="2354"/>
        <end position="2382"/>
    </location>
</feature>
<dbReference type="InterPro" id="IPR051346">
    <property type="entry name" value="OTU_Deubiquitinase"/>
</dbReference>
<keyword evidence="4" id="KW-0833">Ubl conjugation pathway</keyword>
<feature type="domain" description="DUF3638" evidence="8">
    <location>
        <begin position="2009"/>
        <end position="2239"/>
    </location>
</feature>
<dbReference type="EC" id="3.4.19.12" evidence="2"/>
<dbReference type="InterPro" id="IPR027417">
    <property type="entry name" value="P-loop_NTPase"/>
</dbReference>
<feature type="coiled-coil region" evidence="7">
    <location>
        <begin position="2800"/>
        <end position="2832"/>
    </location>
</feature>